<feature type="region of interest" description="Disordered" evidence="15">
    <location>
        <begin position="1"/>
        <end position="46"/>
    </location>
</feature>
<dbReference type="Pfam" id="PF23020">
    <property type="entry name" value="PEX14-like_2nd"/>
    <property type="match status" value="1"/>
</dbReference>
<sequence length="520" mass="57170">MDRPEQTSTVAMVIQSPSPPAPPGENPSTPGSETPRPVTGNGNDIKIDAVNEISEKPLLREDQVQNAVKFLSHPRVRSSPVVHRRSFLEKKGLTKEEIDEAFRRVPDPSSSPMNGEVYTANPAVNQKSPTTLERQNPAQTPQPAASPLSVVPTTPTPTQRLPKFHWSHALIAAGVLAASGVGSAVLFKNVVIPRLKTWIKKVVAEESESEKEDTLSSKLAEEAAEAAKAAASAAAVVAKASEELLSSKNEERKYFEAFFGALDVQVKELKSMGDAIRRLENTTADRFSEDKLIQENSLPIGNGPINNTWRTSQRLRVNGMPNTNYTEVRSSSPPMFMESLSGPNRNLFHEPREVSRSAQQRPSYSLQSQSSDEGLLSRSEESYGPPEMTTNAHDASQPWWLKKNVKVTEVEHEDEQKQFHYGIEVDKRPKPRAWVPPSPPPVVMPEAAAAIRRPKPSVQKQQPGDEQSIASSEDGKEREMQVANSIPEAEESDSVLDGTIQTETQDEKMVSRLTEGLESS</sequence>
<keyword evidence="19" id="KW-1185">Reference proteome</keyword>
<dbReference type="InterPro" id="IPR036388">
    <property type="entry name" value="WH-like_DNA-bd_sf"/>
</dbReference>
<evidence type="ECO:0000259" key="17">
    <source>
        <dbReference type="Pfam" id="PF23020"/>
    </source>
</evidence>
<evidence type="ECO:0000256" key="8">
    <source>
        <dbReference type="ARBA" id="ARBA00023136"/>
    </source>
</evidence>
<evidence type="ECO:0000256" key="15">
    <source>
        <dbReference type="SAM" id="MobiDB-lite"/>
    </source>
</evidence>
<feature type="region of interest" description="Disordered" evidence="15">
    <location>
        <begin position="321"/>
        <end position="395"/>
    </location>
</feature>
<keyword evidence="3 14" id="KW-0813">Transport</keyword>
<evidence type="ECO:0000256" key="13">
    <source>
        <dbReference type="ARBA" id="ARBA00064754"/>
    </source>
</evidence>
<evidence type="ECO:0000256" key="6">
    <source>
        <dbReference type="ARBA" id="ARBA00022989"/>
    </source>
</evidence>
<keyword evidence="4" id="KW-0812">Transmembrane</keyword>
<evidence type="ECO:0000313" key="18">
    <source>
        <dbReference type="EMBL" id="WOL01223.1"/>
    </source>
</evidence>
<comment type="subunit">
    <text evidence="13">Interacts with PEX13; forming the PEX13-PEX14 docking complex. Interacts with PEX5 (via WxxxF/Y motifs).</text>
</comment>
<dbReference type="Proteomes" id="UP001327560">
    <property type="component" value="Chromosome 3"/>
</dbReference>
<evidence type="ECO:0000313" key="19">
    <source>
        <dbReference type="Proteomes" id="UP001327560"/>
    </source>
</evidence>
<reference evidence="18 19" key="1">
    <citation type="submission" date="2023-10" db="EMBL/GenBank/DDBJ databases">
        <title>Chromosome-scale genome assembly provides insights into flower coloration mechanisms of Canna indica.</title>
        <authorList>
            <person name="Li C."/>
        </authorList>
    </citation>
    <scope>NUCLEOTIDE SEQUENCE [LARGE SCALE GENOMIC DNA]</scope>
    <source>
        <tissue evidence="18">Flower</tissue>
    </source>
</reference>
<keyword evidence="5 14" id="KW-0653">Protein transport</keyword>
<feature type="domain" description="Peroxisome membrane anchor protein Pex14p N-terminal" evidence="16">
    <location>
        <begin position="60"/>
        <end position="104"/>
    </location>
</feature>
<dbReference type="FunFam" id="1.10.10.10:FF:000217">
    <property type="entry name" value="Peroxisomal membrane protein PEX14"/>
    <property type="match status" value="1"/>
</dbReference>
<dbReference type="InterPro" id="IPR006785">
    <property type="entry name" value="Pex14_N"/>
</dbReference>
<proteinExistence type="inferred from homology"/>
<feature type="compositionally biased region" description="Polar residues" evidence="15">
    <location>
        <begin position="458"/>
        <end position="471"/>
    </location>
</feature>
<keyword evidence="6" id="KW-1133">Transmembrane helix</keyword>
<dbReference type="GO" id="GO:0016560">
    <property type="term" value="P:protein import into peroxisome matrix, docking"/>
    <property type="evidence" value="ECO:0007669"/>
    <property type="project" value="UniProtKB-UniRule"/>
</dbReference>
<evidence type="ECO:0000256" key="7">
    <source>
        <dbReference type="ARBA" id="ARBA00023010"/>
    </source>
</evidence>
<dbReference type="Pfam" id="PF04695">
    <property type="entry name" value="Pex14_N"/>
    <property type="match status" value="1"/>
</dbReference>
<keyword evidence="8 14" id="KW-0472">Membrane</keyword>
<feature type="compositionally biased region" description="Pro residues" evidence="15">
    <location>
        <begin position="434"/>
        <end position="443"/>
    </location>
</feature>
<feature type="compositionally biased region" description="Polar residues" evidence="15">
    <location>
        <begin position="127"/>
        <end position="143"/>
    </location>
</feature>
<evidence type="ECO:0000256" key="14">
    <source>
        <dbReference type="RuleBase" id="RU367032"/>
    </source>
</evidence>
<organism evidence="18 19">
    <name type="scientific">Canna indica</name>
    <name type="common">Indian-shot</name>
    <dbReference type="NCBI Taxonomy" id="4628"/>
    <lineage>
        <taxon>Eukaryota</taxon>
        <taxon>Viridiplantae</taxon>
        <taxon>Streptophyta</taxon>
        <taxon>Embryophyta</taxon>
        <taxon>Tracheophyta</taxon>
        <taxon>Spermatophyta</taxon>
        <taxon>Magnoliopsida</taxon>
        <taxon>Liliopsida</taxon>
        <taxon>Zingiberales</taxon>
        <taxon>Cannaceae</taxon>
        <taxon>Canna</taxon>
    </lineage>
</organism>
<feature type="compositionally biased region" description="Polar residues" evidence="15">
    <location>
        <begin position="356"/>
        <end position="372"/>
    </location>
</feature>
<evidence type="ECO:0000256" key="2">
    <source>
        <dbReference type="ARBA" id="ARBA00005443"/>
    </source>
</evidence>
<dbReference type="PANTHER" id="PTHR23058:SF0">
    <property type="entry name" value="PEROXISOMAL MEMBRANE PROTEIN PEX14"/>
    <property type="match status" value="1"/>
</dbReference>
<gene>
    <name evidence="18" type="ORF">Cni_G09937</name>
</gene>
<dbReference type="GO" id="GO:0005778">
    <property type="term" value="C:peroxisomal membrane"/>
    <property type="evidence" value="ECO:0007669"/>
    <property type="project" value="UniProtKB-SubCell"/>
</dbReference>
<feature type="compositionally biased region" description="Polar residues" evidence="15">
    <location>
        <begin position="321"/>
        <end position="333"/>
    </location>
</feature>
<evidence type="ECO:0000256" key="10">
    <source>
        <dbReference type="ARBA" id="ARBA00029502"/>
    </source>
</evidence>
<dbReference type="InterPro" id="IPR054154">
    <property type="entry name" value="PEX14-like_M_plants"/>
</dbReference>
<dbReference type="GO" id="GO:0005102">
    <property type="term" value="F:signaling receptor binding"/>
    <property type="evidence" value="ECO:0007669"/>
    <property type="project" value="TreeGrafter"/>
</dbReference>
<evidence type="ECO:0000256" key="5">
    <source>
        <dbReference type="ARBA" id="ARBA00022927"/>
    </source>
</evidence>
<evidence type="ECO:0000256" key="12">
    <source>
        <dbReference type="ARBA" id="ARBA00053920"/>
    </source>
</evidence>
<name>A0AAQ3K5S7_9LILI</name>
<evidence type="ECO:0000259" key="16">
    <source>
        <dbReference type="Pfam" id="PF04695"/>
    </source>
</evidence>
<dbReference type="InterPro" id="IPR025655">
    <property type="entry name" value="PEX14"/>
</dbReference>
<comment type="similarity">
    <text evidence="2 14">Belongs to the peroxin-14 family.</text>
</comment>
<accession>A0AAQ3K5S7</accession>
<comment type="function">
    <text evidence="12 14">Component of the PEX13-PEX14 docking complex, a translocon channel that specifically mediates the import of peroxisomal cargo proteins bound to PEX5 receptor. The PEX13-PEX14 docking complex forms a large import pore which can be opened to a diameter of about 9 nm. Mechanistically, PEX5 receptor along with cargo proteins associates with the PEX14 subunit of the PEX13-PEX14 docking complex in the cytosol, leading to the insertion of the receptor into the organelle membrane with the concomitant translocation of the cargo into the peroxisome matrix.</text>
</comment>
<evidence type="ECO:0000256" key="11">
    <source>
        <dbReference type="ARBA" id="ARBA00029691"/>
    </source>
</evidence>
<comment type="subcellular location">
    <subcellularLocation>
        <location evidence="1">Peroxisome membrane</location>
        <topology evidence="1">Single-pass membrane protein</topology>
    </subcellularLocation>
</comment>
<keyword evidence="9 14" id="KW-0576">Peroxisome</keyword>
<feature type="domain" description="Peroxisomal membrane protein PEX14 central plants" evidence="17">
    <location>
        <begin position="163"/>
        <end position="280"/>
    </location>
</feature>
<dbReference type="AlphaFoldDB" id="A0AAQ3K5S7"/>
<feature type="compositionally biased region" description="Polar residues" evidence="15">
    <location>
        <begin position="1"/>
        <end position="10"/>
    </location>
</feature>
<feature type="region of interest" description="Disordered" evidence="15">
    <location>
        <begin position="127"/>
        <end position="159"/>
    </location>
</feature>
<keyword evidence="7" id="KW-0811">Translocation</keyword>
<evidence type="ECO:0000256" key="3">
    <source>
        <dbReference type="ARBA" id="ARBA00022448"/>
    </source>
</evidence>
<protein>
    <recommendedName>
        <fullName evidence="10 14">Peroxisomal membrane protein PEX14</fullName>
    </recommendedName>
    <alternativeName>
        <fullName evidence="11 14">Peroxin-14</fullName>
    </alternativeName>
</protein>
<evidence type="ECO:0000256" key="1">
    <source>
        <dbReference type="ARBA" id="ARBA00004549"/>
    </source>
</evidence>
<dbReference type="GO" id="GO:1990429">
    <property type="term" value="C:peroxisomal importomer complex"/>
    <property type="evidence" value="ECO:0007669"/>
    <property type="project" value="TreeGrafter"/>
</dbReference>
<evidence type="ECO:0000256" key="9">
    <source>
        <dbReference type="ARBA" id="ARBA00023140"/>
    </source>
</evidence>
<evidence type="ECO:0000256" key="4">
    <source>
        <dbReference type="ARBA" id="ARBA00022692"/>
    </source>
</evidence>
<feature type="region of interest" description="Disordered" evidence="15">
    <location>
        <begin position="430"/>
        <end position="520"/>
    </location>
</feature>
<dbReference type="EMBL" id="CP136892">
    <property type="protein sequence ID" value="WOL01223.1"/>
    <property type="molecule type" value="Genomic_DNA"/>
</dbReference>
<dbReference type="Gene3D" id="1.10.10.10">
    <property type="entry name" value="Winged helix-like DNA-binding domain superfamily/Winged helix DNA-binding domain"/>
    <property type="match status" value="1"/>
</dbReference>
<dbReference type="PANTHER" id="PTHR23058">
    <property type="entry name" value="PEROXISOMAL MEMBRANE PROTEIN PEX14"/>
    <property type="match status" value="1"/>
</dbReference>